<evidence type="ECO:0000313" key="11">
    <source>
        <dbReference type="Proteomes" id="UP000029507"/>
    </source>
</evidence>
<dbReference type="STRING" id="169760.PSTEL_05570"/>
<dbReference type="InterPro" id="IPR004089">
    <property type="entry name" value="MCPsignal_dom"/>
</dbReference>
<dbReference type="PANTHER" id="PTHR32089">
    <property type="entry name" value="METHYL-ACCEPTING CHEMOTAXIS PROTEIN MCPB"/>
    <property type="match status" value="1"/>
</dbReference>
<keyword evidence="2" id="KW-1003">Cell membrane</keyword>
<organism evidence="10 11">
    <name type="scientific">Paenibacillus stellifer</name>
    <dbReference type="NCBI Taxonomy" id="169760"/>
    <lineage>
        <taxon>Bacteria</taxon>
        <taxon>Bacillati</taxon>
        <taxon>Bacillota</taxon>
        <taxon>Bacilli</taxon>
        <taxon>Bacillales</taxon>
        <taxon>Paenibacillaceae</taxon>
        <taxon>Paenibacillus</taxon>
    </lineage>
</organism>
<dbReference type="SUPFAM" id="SSF58104">
    <property type="entry name" value="Methyl-accepting chemotaxis protein (MCP) signaling domain"/>
    <property type="match status" value="1"/>
</dbReference>
<dbReference type="AlphaFoldDB" id="A0A089N1Q3"/>
<evidence type="ECO:0008006" key="12">
    <source>
        <dbReference type="Google" id="ProtNLM"/>
    </source>
</evidence>
<dbReference type="CDD" id="cd06225">
    <property type="entry name" value="HAMP"/>
    <property type="match status" value="1"/>
</dbReference>
<dbReference type="InterPro" id="IPR024478">
    <property type="entry name" value="HlyB_4HB_MCP"/>
</dbReference>
<feature type="domain" description="Methyl-accepting transducer" evidence="8">
    <location>
        <begin position="282"/>
        <end position="539"/>
    </location>
</feature>
<dbReference type="PROSITE" id="PS50111">
    <property type="entry name" value="CHEMOTAXIS_TRANSDUC_2"/>
    <property type="match status" value="1"/>
</dbReference>
<dbReference type="Gene3D" id="1.10.287.950">
    <property type="entry name" value="Methyl-accepting chemotaxis protein"/>
    <property type="match status" value="1"/>
</dbReference>
<keyword evidence="3 7" id="KW-0472">Membrane</keyword>
<dbReference type="RefSeq" id="WP_038693967.1">
    <property type="nucleotide sequence ID" value="NZ_CP009286.1"/>
</dbReference>
<dbReference type="Proteomes" id="UP000029507">
    <property type="component" value="Chromosome"/>
</dbReference>
<evidence type="ECO:0000256" key="4">
    <source>
        <dbReference type="ARBA" id="ARBA00023224"/>
    </source>
</evidence>
<dbReference type="InterPro" id="IPR003660">
    <property type="entry name" value="HAMP_dom"/>
</dbReference>
<dbReference type="GO" id="GO:0007165">
    <property type="term" value="P:signal transduction"/>
    <property type="evidence" value="ECO:0007669"/>
    <property type="project" value="UniProtKB-KW"/>
</dbReference>
<keyword evidence="4 6" id="KW-0807">Transducer</keyword>
<dbReference type="Pfam" id="PF00015">
    <property type="entry name" value="MCPsignal"/>
    <property type="match status" value="1"/>
</dbReference>
<keyword evidence="11" id="KW-1185">Reference proteome</keyword>
<dbReference type="PRINTS" id="PR00260">
    <property type="entry name" value="CHEMTRNSDUCR"/>
</dbReference>
<accession>A0A089N1Q3</accession>
<reference evidence="10 11" key="1">
    <citation type="submission" date="2014-08" db="EMBL/GenBank/DDBJ databases">
        <title>Comparative genomics of the Paenibacillus odorifer group.</title>
        <authorList>
            <person name="den Bakker H.C."/>
            <person name="Tsai Y.-C."/>
            <person name="Martin N."/>
            <person name="Korlach J."/>
            <person name="Wiedmann M."/>
        </authorList>
    </citation>
    <scope>NUCLEOTIDE SEQUENCE [LARGE SCALE GENOMIC DNA]</scope>
    <source>
        <strain evidence="10 11">DSM 14472</strain>
    </source>
</reference>
<proteinExistence type="inferred from homology"/>
<feature type="transmembrane region" description="Helical" evidence="7">
    <location>
        <begin position="192"/>
        <end position="214"/>
    </location>
</feature>
<comment type="similarity">
    <text evidence="5">Belongs to the methyl-accepting chemotaxis (MCP) protein family.</text>
</comment>
<dbReference type="GO" id="GO:0006935">
    <property type="term" value="P:chemotaxis"/>
    <property type="evidence" value="ECO:0007669"/>
    <property type="project" value="InterPro"/>
</dbReference>
<evidence type="ECO:0000256" key="5">
    <source>
        <dbReference type="ARBA" id="ARBA00029447"/>
    </source>
</evidence>
<evidence type="ECO:0000256" key="6">
    <source>
        <dbReference type="PROSITE-ProRule" id="PRU00284"/>
    </source>
</evidence>
<keyword evidence="7" id="KW-1133">Transmembrane helix</keyword>
<gene>
    <name evidence="10" type="ORF">PSTEL_05570</name>
</gene>
<dbReference type="SMART" id="SM00304">
    <property type="entry name" value="HAMP"/>
    <property type="match status" value="1"/>
</dbReference>
<keyword evidence="7" id="KW-0812">Transmembrane</keyword>
<evidence type="ECO:0000256" key="7">
    <source>
        <dbReference type="SAM" id="Phobius"/>
    </source>
</evidence>
<dbReference type="Pfam" id="PF12729">
    <property type="entry name" value="4HB_MCP_1"/>
    <property type="match status" value="1"/>
</dbReference>
<dbReference type="InterPro" id="IPR004090">
    <property type="entry name" value="Chemotax_Me-accpt_rcpt"/>
</dbReference>
<dbReference type="SMART" id="SM00283">
    <property type="entry name" value="MA"/>
    <property type="match status" value="1"/>
</dbReference>
<evidence type="ECO:0000259" key="8">
    <source>
        <dbReference type="PROSITE" id="PS50111"/>
    </source>
</evidence>
<protein>
    <recommendedName>
        <fullName evidence="12">Chemotaxis protein</fullName>
    </recommendedName>
</protein>
<dbReference type="PROSITE" id="PS50885">
    <property type="entry name" value="HAMP"/>
    <property type="match status" value="1"/>
</dbReference>
<dbReference type="EMBL" id="CP009286">
    <property type="protein sequence ID" value="AIQ62644.1"/>
    <property type="molecule type" value="Genomic_DNA"/>
</dbReference>
<name>A0A089N1Q3_9BACL</name>
<dbReference type="Gene3D" id="6.10.340.10">
    <property type="match status" value="1"/>
</dbReference>
<evidence type="ECO:0000256" key="3">
    <source>
        <dbReference type="ARBA" id="ARBA00023136"/>
    </source>
</evidence>
<dbReference type="KEGG" id="pste:PSTEL_05570"/>
<evidence type="ECO:0000256" key="1">
    <source>
        <dbReference type="ARBA" id="ARBA00004236"/>
    </source>
</evidence>
<comment type="subcellular location">
    <subcellularLocation>
        <location evidence="1">Cell membrane</location>
    </subcellularLocation>
</comment>
<sequence>MKNLKLRTKMWLLTIIVLLSLLSVGISGTLTGQQLAGRSKDIYQHNLLPAQWVSQIRLNNEMIKSDVLALLLTEDLATNDKLTNDIEAKIAGNDEVTKKLKQLSWDNAVISQKLKEYESLLPEYRAKREQIIVFGKANQNAQAYKLYSGEFNTLNDKMFGLLNDIGSQLQQAAENTYEAASSQAERARNINIIMIAVYVLISMAASRLILGLITKPLAELRNLMSRAEKGDLTAMSSYSSRDEIGQIIQSYNTMMESLRRMLHSVSESAETLSASSEQMSASSEQTSLASNLIASTASELATGFEVQVNAIAETNASVQAMAEDIDSVQTGTGQMSELMALASNSADRGAEKVAWVSEQMTEINTSMIQSQDTIVSLARLSDQISEIITTINGIAGQTSLLSLNASIEAARAGEAGRGFAVVAGEIRKLSEETANSSLHITDIITQIQQQTREAVESMAGGARLASEGVEGSREIAEAFAQIVASIEDAIRQMEKMNKSVSHVYSECGDLVEVMNMVNEVTQKGAAGVEDVSASSQEQMSAMEEMSSSARYVATVAEGLQKELSEFKL</sequence>
<dbReference type="Pfam" id="PF00672">
    <property type="entry name" value="HAMP"/>
    <property type="match status" value="1"/>
</dbReference>
<dbReference type="PANTHER" id="PTHR32089:SF112">
    <property type="entry name" value="LYSOZYME-LIKE PROTEIN-RELATED"/>
    <property type="match status" value="1"/>
</dbReference>
<dbReference type="HOGENOM" id="CLU_000445_107_27_9"/>
<evidence type="ECO:0000259" key="9">
    <source>
        <dbReference type="PROSITE" id="PS50885"/>
    </source>
</evidence>
<evidence type="ECO:0000256" key="2">
    <source>
        <dbReference type="ARBA" id="ARBA00022475"/>
    </source>
</evidence>
<dbReference type="OrthoDB" id="358716at2"/>
<feature type="domain" description="HAMP" evidence="9">
    <location>
        <begin position="211"/>
        <end position="263"/>
    </location>
</feature>
<evidence type="ECO:0000313" key="10">
    <source>
        <dbReference type="EMBL" id="AIQ62644.1"/>
    </source>
</evidence>
<dbReference type="GO" id="GO:0005886">
    <property type="term" value="C:plasma membrane"/>
    <property type="evidence" value="ECO:0007669"/>
    <property type="project" value="UniProtKB-SubCell"/>
</dbReference>
<dbReference type="GO" id="GO:0004888">
    <property type="term" value="F:transmembrane signaling receptor activity"/>
    <property type="evidence" value="ECO:0007669"/>
    <property type="project" value="InterPro"/>
</dbReference>